<reference evidence="2" key="1">
    <citation type="submission" date="2020-03" db="EMBL/GenBank/DDBJ databases">
        <title>Draft Genome Sequence of Cylindrodendrum hubeiense.</title>
        <authorList>
            <person name="Buettner E."/>
            <person name="Kellner H."/>
        </authorList>
    </citation>
    <scope>NUCLEOTIDE SEQUENCE</scope>
    <source>
        <strain evidence="2">IHI 201604</strain>
    </source>
</reference>
<feature type="region of interest" description="Disordered" evidence="1">
    <location>
        <begin position="1"/>
        <end position="68"/>
    </location>
</feature>
<comment type="caution">
    <text evidence="2">The sequence shown here is derived from an EMBL/GenBank/DDBJ whole genome shotgun (WGS) entry which is preliminary data.</text>
</comment>
<name>A0A9P5HRZ3_9HYPO</name>
<evidence type="ECO:0000313" key="2">
    <source>
        <dbReference type="EMBL" id="KAF7557618.1"/>
    </source>
</evidence>
<dbReference type="EMBL" id="JAANBB010000004">
    <property type="protein sequence ID" value="KAF7557618.1"/>
    <property type="molecule type" value="Genomic_DNA"/>
</dbReference>
<evidence type="ECO:0000313" key="3">
    <source>
        <dbReference type="Proteomes" id="UP000722485"/>
    </source>
</evidence>
<protein>
    <submittedName>
        <fullName evidence="2">Uncharacterized protein</fullName>
    </submittedName>
</protein>
<accession>A0A9P5HRZ3</accession>
<proteinExistence type="predicted"/>
<organism evidence="2 3">
    <name type="scientific">Cylindrodendrum hubeiense</name>
    <dbReference type="NCBI Taxonomy" id="595255"/>
    <lineage>
        <taxon>Eukaryota</taxon>
        <taxon>Fungi</taxon>
        <taxon>Dikarya</taxon>
        <taxon>Ascomycota</taxon>
        <taxon>Pezizomycotina</taxon>
        <taxon>Sordariomycetes</taxon>
        <taxon>Hypocreomycetidae</taxon>
        <taxon>Hypocreales</taxon>
        <taxon>Nectriaceae</taxon>
        <taxon>Cylindrodendrum</taxon>
    </lineage>
</organism>
<sequence>MSRSVSELGNPAEASVARPWRESDVARPTRQHRPVSSDTSTAILPMINSRTKPTRTDPQDSLVKSRSSAKLLSVPLALRHIAQAAD</sequence>
<dbReference type="AlphaFoldDB" id="A0A9P5HRZ3"/>
<gene>
    <name evidence="2" type="ORF">G7Z17_g564</name>
</gene>
<keyword evidence="3" id="KW-1185">Reference proteome</keyword>
<evidence type="ECO:0000256" key="1">
    <source>
        <dbReference type="SAM" id="MobiDB-lite"/>
    </source>
</evidence>
<dbReference type="Proteomes" id="UP000722485">
    <property type="component" value="Unassembled WGS sequence"/>
</dbReference>